<protein>
    <submittedName>
        <fullName evidence="2">Uncharacterized protein</fullName>
    </submittedName>
</protein>
<organism evidence="2 3">
    <name type="scientific">Angomonas deanei</name>
    <dbReference type="NCBI Taxonomy" id="59799"/>
    <lineage>
        <taxon>Eukaryota</taxon>
        <taxon>Discoba</taxon>
        <taxon>Euglenozoa</taxon>
        <taxon>Kinetoplastea</taxon>
        <taxon>Metakinetoplastina</taxon>
        <taxon>Trypanosomatida</taxon>
        <taxon>Trypanosomatidae</taxon>
        <taxon>Strigomonadinae</taxon>
        <taxon>Angomonas</taxon>
    </lineage>
</organism>
<dbReference type="Proteomes" id="UP000515908">
    <property type="component" value="Chromosome 03"/>
</dbReference>
<proteinExistence type="predicted"/>
<feature type="signal peptide" evidence="1">
    <location>
        <begin position="1"/>
        <end position="22"/>
    </location>
</feature>
<evidence type="ECO:0000256" key="1">
    <source>
        <dbReference type="SAM" id="SignalP"/>
    </source>
</evidence>
<accession>A0A7G2C3C8</accession>
<sequence>MRMPCILLWWALSLVFSHIALGFVNDMEFFPDDTINLTVEELKNISLQPSRDLNERYLSRIGLPFIFSPDDGKGTIYMKDCILLVKKGICTNRMDSTRAYDLYFSLFPAALETLYGEERIDLMRAPDLSHYWLDLLDTTSNFFGDELTAAENELFERYRLRRNDLGAIQVRWTDPATGMTSADYSLFAKMDLFAREDPVQRTVLYTLSVIPPSRLLFEKRELFTSSRNRYAGFIHAYDAYVQNTTASWQQAIQESLNKTVLEFIQKQAMHKHYVEYQRNRANRTEEHPSPPAVTPVLTVERRMCHHLQQALDTLRHTPNVNLTADTRVERLRQLLEKHACTVDPADFTEPERDVVSPTGKPARLPSTALESVCISWKDMYDTTVVRRSPSASQLLALLVHAFAPTETSDEEPSADVDIPQFLNWVISLENALFANPCTCCATEPQLMAELRNFIAVSYFLSSSEKKGEGEEDVFPCRSVETGCQVRGLLAVQQALWKGSTNAASFLSFFSEQSFLLKKSRVMQRHLSLLPLEGKDLYMFRLLRKAFLRNVTVGSEDLLRYIRPFNNHYSWHHVNGHFITRETIASFYAHEEEETEDEEGHGTHDIYAENFDSRTEWGHTARLASREMQASFYVLGLKKVPQRFDKAECMLFVILRQMGYVCDLKDRSFSTNELADVCPEHTGELRSVLRKRKSQRILCEPVNFTENRGDLVMKGSYAPPFFYTPPRIGQYKLLQDVLMDIAYFYLLHGQRYDRVARYAAESLRLSYASYRVGLHLRNCRAETLWVANNTFKADKACRIDCKNHWACAKYLLKYAPWNVTNSTKTAVPTPLATGLLNREAFVLLAVSLLNTAPGTEAHEAIISLSVDSMKLLGITESETIDSKFHSLFLLFAAMKGWNSSSFIDHVGKSVTRTEPFFLVAWLMEQKEADGSYTFDLESIRELGSSTFRPLVGDTPLPHRGEPRVSYVDRLLVAAQRKVNNFKAKIALEKNRFRHARDYISADNVVVDRKMRMSFHYSQIGRQDMSEAINLEPLLYFTDFDDYLNENKTTALQGYIKKGLNALYYPFTETVDEQYGREMASVIAPPRTDAAQFAAGEELPPYLTSFVTLFYQRPSFRRLSIAYQLVTNTFLLGGPQGFSLLFNEAEHNGYLRPLADTVALVTYSPARTARIWYDQHVTAQWHQEKPETREYSSLFSHDITTPFMSIRSEPRQELASSLSRWQAASAIRRASELTADRDQQKKFLKFAKRTLSTCVGALYADSVARGREVDVTRVYRGMLFPAGDERCGRDLYALLQRTGATWAEKHYLLEVLDELNNDRAIFYGLKYDANKTKVEKDRLFLVEPWNLIQEDDGDDDRDLARMKVGEGIRFYNRHNTVTGAMYGTKLLLWWNWFWKLFLR</sequence>
<dbReference type="VEuPathDB" id="TriTrypDB:ADEAN_000163400"/>
<name>A0A7G2C3C8_9TRYP</name>
<keyword evidence="3" id="KW-1185">Reference proteome</keyword>
<gene>
    <name evidence="2" type="ORF">ADEAN_000163400</name>
</gene>
<feature type="chain" id="PRO_5028903392" evidence="1">
    <location>
        <begin position="23"/>
        <end position="1397"/>
    </location>
</feature>
<dbReference type="EMBL" id="LR877147">
    <property type="protein sequence ID" value="CAD2214190.1"/>
    <property type="molecule type" value="Genomic_DNA"/>
</dbReference>
<keyword evidence="1" id="KW-0732">Signal</keyword>
<evidence type="ECO:0000313" key="3">
    <source>
        <dbReference type="Proteomes" id="UP000515908"/>
    </source>
</evidence>
<reference evidence="2 3" key="1">
    <citation type="submission" date="2020-08" db="EMBL/GenBank/DDBJ databases">
        <authorList>
            <person name="Newling K."/>
            <person name="Davey J."/>
            <person name="Forrester S."/>
        </authorList>
    </citation>
    <scope>NUCLEOTIDE SEQUENCE [LARGE SCALE GENOMIC DNA]</scope>
    <source>
        <strain evidence="3">Crithidia deanei Carvalho (ATCC PRA-265)</strain>
    </source>
</reference>
<evidence type="ECO:0000313" key="2">
    <source>
        <dbReference type="EMBL" id="CAD2214190.1"/>
    </source>
</evidence>